<feature type="domain" description="Transposase DDE" evidence="2">
    <location>
        <begin position="159"/>
        <end position="270"/>
    </location>
</feature>
<feature type="non-terminal residue" evidence="3">
    <location>
        <position position="1"/>
    </location>
</feature>
<protein>
    <submittedName>
        <fullName evidence="3">Transposase</fullName>
    </submittedName>
</protein>
<evidence type="ECO:0000256" key="1">
    <source>
        <dbReference type="SAM" id="MobiDB-lite"/>
    </source>
</evidence>
<keyword evidence="4" id="KW-1185">Reference proteome</keyword>
<dbReference type="Proteomes" id="UP001596023">
    <property type="component" value="Unassembled WGS sequence"/>
</dbReference>
<sequence length="272" mass="31041">SSMYYQDLCANEQEHKSGPQFNNSSIKPSNPRHGQNKKRCSSTDPQARLSRKPHKALNLNYLAQISVDTSSHVICGALASLADKRDSLCLPDILAQARTNLYPMGITISQVLADTNYSSGRSLRHLEDLNIQGYIPCMGNYLPKRTNFTFHPKENYYQCYKGVKLPFKYIRTDHRDNTRTRIYESSGKDCKDCSLKAACLGKKNFKHLEDTIDKAYYDRMYQRIHTPIGKRMIKLRSSTVEPVLGTLLHYRGMKKVYTKGIKLANKHVLLAS</sequence>
<feature type="region of interest" description="Disordered" evidence="1">
    <location>
        <begin position="12"/>
        <end position="51"/>
    </location>
</feature>
<proteinExistence type="predicted"/>
<evidence type="ECO:0000313" key="4">
    <source>
        <dbReference type="Proteomes" id="UP001596023"/>
    </source>
</evidence>
<dbReference type="RefSeq" id="WP_380002127.1">
    <property type="nucleotide sequence ID" value="NZ_JBHSGN010000215.1"/>
</dbReference>
<dbReference type="EMBL" id="JBHSGN010000215">
    <property type="protein sequence ID" value="MFC4677193.1"/>
    <property type="molecule type" value="Genomic_DNA"/>
</dbReference>
<evidence type="ECO:0000259" key="2">
    <source>
        <dbReference type="Pfam" id="PF13751"/>
    </source>
</evidence>
<evidence type="ECO:0000313" key="3">
    <source>
        <dbReference type="EMBL" id="MFC4677193.1"/>
    </source>
</evidence>
<accession>A0ABV9L5F9</accession>
<dbReference type="Pfam" id="PF13751">
    <property type="entry name" value="DDE_Tnp_1_6"/>
    <property type="match status" value="1"/>
</dbReference>
<dbReference type="PANTHER" id="PTHR33408">
    <property type="entry name" value="TRANSPOSASE"/>
    <property type="match status" value="1"/>
</dbReference>
<comment type="caution">
    <text evidence="3">The sequence shown here is derived from an EMBL/GenBank/DDBJ whole genome shotgun (WGS) entry which is preliminary data.</text>
</comment>
<dbReference type="InterPro" id="IPR025668">
    <property type="entry name" value="Tnp_DDE_dom"/>
</dbReference>
<name>A0ABV9L5F9_9BACT</name>
<gene>
    <name evidence="3" type="ORF">ACFO6W_26290</name>
</gene>
<organism evidence="3 4">
    <name type="scientific">Dysgonomonas termitidis</name>
    <dbReference type="NCBI Taxonomy" id="1516126"/>
    <lineage>
        <taxon>Bacteria</taxon>
        <taxon>Pseudomonadati</taxon>
        <taxon>Bacteroidota</taxon>
        <taxon>Bacteroidia</taxon>
        <taxon>Bacteroidales</taxon>
        <taxon>Dysgonomonadaceae</taxon>
        <taxon>Dysgonomonas</taxon>
    </lineage>
</organism>
<reference evidence="4" key="1">
    <citation type="journal article" date="2019" name="Int. J. Syst. Evol. Microbiol.">
        <title>The Global Catalogue of Microorganisms (GCM) 10K type strain sequencing project: providing services to taxonomists for standard genome sequencing and annotation.</title>
        <authorList>
            <consortium name="The Broad Institute Genomics Platform"/>
            <consortium name="The Broad Institute Genome Sequencing Center for Infectious Disease"/>
            <person name="Wu L."/>
            <person name="Ma J."/>
        </authorList>
    </citation>
    <scope>NUCLEOTIDE SEQUENCE [LARGE SCALE GENOMIC DNA]</scope>
    <source>
        <strain evidence="4">CCUG 66188</strain>
    </source>
</reference>
<feature type="non-terminal residue" evidence="3">
    <location>
        <position position="272"/>
    </location>
</feature>
<feature type="compositionally biased region" description="Polar residues" evidence="1">
    <location>
        <begin position="19"/>
        <end position="28"/>
    </location>
</feature>